<dbReference type="InterPro" id="IPR036227">
    <property type="entry name" value="Ribosomal_uL15/eL18_sf"/>
</dbReference>
<dbReference type="FunCoup" id="A2DDV8">
    <property type="interactions" value="559"/>
</dbReference>
<dbReference type="SMR" id="A2DDV8"/>
<dbReference type="Gene3D" id="3.100.10.10">
    <property type="match status" value="1"/>
</dbReference>
<dbReference type="PANTHER" id="PTHR11721">
    <property type="entry name" value="60S RIBOSOMAL PROTEIN L27A"/>
    <property type="match status" value="1"/>
</dbReference>
<dbReference type="EMBL" id="DS113190">
    <property type="protein sequence ID" value="EAY21484.1"/>
    <property type="molecule type" value="Genomic_DNA"/>
</dbReference>
<dbReference type="eggNOG" id="KOG1742">
    <property type="taxonomic scope" value="Eukaryota"/>
</dbReference>
<name>A2DDV8_TRIV3</name>
<feature type="domain" description="Large ribosomal subunit protein uL15/eL18" evidence="5">
    <location>
        <begin position="85"/>
        <end position="159"/>
    </location>
</feature>
<comment type="similarity">
    <text evidence="1 4">Belongs to the universal ribosomal protein uL15 family.</text>
</comment>
<evidence type="ECO:0000256" key="4">
    <source>
        <dbReference type="RuleBase" id="RU003888"/>
    </source>
</evidence>
<dbReference type="InParanoid" id="A2DDV8"/>
<dbReference type="InterPro" id="IPR021131">
    <property type="entry name" value="Ribosomal_uL15/eL18"/>
</dbReference>
<dbReference type="STRING" id="5722.A2DDV8"/>
<dbReference type="SUPFAM" id="SSF52080">
    <property type="entry name" value="Ribosomal proteins L15p and L18e"/>
    <property type="match status" value="1"/>
</dbReference>
<dbReference type="HAMAP" id="MF_01341">
    <property type="entry name" value="Ribosomal_uL15"/>
    <property type="match status" value="1"/>
</dbReference>
<dbReference type="PROSITE" id="PS00475">
    <property type="entry name" value="RIBOSOMAL_L15"/>
    <property type="match status" value="1"/>
</dbReference>
<keyword evidence="7" id="KW-1185">Reference proteome</keyword>
<reference evidence="6" key="2">
    <citation type="journal article" date="2007" name="Science">
        <title>Draft genome sequence of the sexually transmitted pathogen Trichomonas vaginalis.</title>
        <authorList>
            <person name="Carlton J.M."/>
            <person name="Hirt R.P."/>
            <person name="Silva J.C."/>
            <person name="Delcher A.L."/>
            <person name="Schatz M."/>
            <person name="Zhao Q."/>
            <person name="Wortman J.R."/>
            <person name="Bidwell S.L."/>
            <person name="Alsmark U.C.M."/>
            <person name="Besteiro S."/>
            <person name="Sicheritz-Ponten T."/>
            <person name="Noel C.J."/>
            <person name="Dacks J.B."/>
            <person name="Foster P.G."/>
            <person name="Simillion C."/>
            <person name="Van de Peer Y."/>
            <person name="Miranda-Saavedra D."/>
            <person name="Barton G.J."/>
            <person name="Westrop G.D."/>
            <person name="Mueller S."/>
            <person name="Dessi D."/>
            <person name="Fiori P.L."/>
            <person name="Ren Q."/>
            <person name="Paulsen I."/>
            <person name="Zhang H."/>
            <person name="Bastida-Corcuera F.D."/>
            <person name="Simoes-Barbosa A."/>
            <person name="Brown M.T."/>
            <person name="Hayes R.D."/>
            <person name="Mukherjee M."/>
            <person name="Okumura C.Y."/>
            <person name="Schneider R."/>
            <person name="Smith A.J."/>
            <person name="Vanacova S."/>
            <person name="Villalvazo M."/>
            <person name="Haas B.J."/>
            <person name="Pertea M."/>
            <person name="Feldblyum T.V."/>
            <person name="Utterback T.R."/>
            <person name="Shu C.L."/>
            <person name="Osoegawa K."/>
            <person name="de Jong P.J."/>
            <person name="Hrdy I."/>
            <person name="Horvathova L."/>
            <person name="Zubacova Z."/>
            <person name="Dolezal P."/>
            <person name="Malik S.B."/>
            <person name="Logsdon J.M. Jr."/>
            <person name="Henze K."/>
            <person name="Gupta A."/>
            <person name="Wang C.C."/>
            <person name="Dunne R.L."/>
            <person name="Upcroft J.A."/>
            <person name="Upcroft P."/>
            <person name="White O."/>
            <person name="Salzberg S.L."/>
            <person name="Tang P."/>
            <person name="Chiu C.-H."/>
            <person name="Lee Y.-S."/>
            <person name="Embley T.M."/>
            <person name="Coombs G.H."/>
            <person name="Mottram J.C."/>
            <person name="Tachezy J."/>
            <person name="Fraser-Liggett C.M."/>
            <person name="Johnson P.J."/>
        </authorList>
    </citation>
    <scope>NUCLEOTIDE SEQUENCE [LARGE SCALE GENOMIC DNA]</scope>
    <source>
        <strain evidence="6">G3</strain>
    </source>
</reference>
<dbReference type="RefSeq" id="XP_001582470.1">
    <property type="nucleotide sequence ID" value="XM_001582420.1"/>
</dbReference>
<gene>
    <name evidence="6" type="ORF">TVAG_199230</name>
</gene>
<organism evidence="6 7">
    <name type="scientific">Trichomonas vaginalis (strain ATCC PRA-98 / G3)</name>
    <dbReference type="NCBI Taxonomy" id="412133"/>
    <lineage>
        <taxon>Eukaryota</taxon>
        <taxon>Metamonada</taxon>
        <taxon>Parabasalia</taxon>
        <taxon>Trichomonadida</taxon>
        <taxon>Trichomonadidae</taxon>
        <taxon>Trichomonas</taxon>
    </lineage>
</organism>
<reference evidence="6" key="1">
    <citation type="submission" date="2006-10" db="EMBL/GenBank/DDBJ databases">
        <authorList>
            <person name="Amadeo P."/>
            <person name="Zhao Q."/>
            <person name="Wortman J."/>
            <person name="Fraser-Liggett C."/>
            <person name="Carlton J."/>
        </authorList>
    </citation>
    <scope>NUCLEOTIDE SEQUENCE</scope>
    <source>
        <strain evidence="6">G3</strain>
    </source>
</reference>
<dbReference type="Pfam" id="PF00828">
    <property type="entry name" value="Ribosomal_L27A"/>
    <property type="match status" value="1"/>
</dbReference>
<dbReference type="GO" id="GO:0003735">
    <property type="term" value="F:structural constituent of ribosome"/>
    <property type="evidence" value="ECO:0000318"/>
    <property type="project" value="GO_Central"/>
</dbReference>
<sequence>MKGKFLPFSFSMPTRFHKSRKLRGQVSMGFGRVGKHRVSPGGHGRAGGQHHQRTWFDRFHPGYFGKVGMRHLHLMKNRADEYEPTINVDKLWTLVPEEVRVKAAAAKKGDAVPVIDCVKNGFFKVLARGELPKIPFVVRAKDFSEEAEKKIKAAGGVCEKVQ</sequence>
<dbReference type="FunFam" id="3.100.10.10:FF:000034">
    <property type="entry name" value="Ribosomal protein L18e/L15"/>
    <property type="match status" value="1"/>
</dbReference>
<evidence type="ECO:0000313" key="6">
    <source>
        <dbReference type="EMBL" id="EAY21484.1"/>
    </source>
</evidence>
<proteinExistence type="inferred from homology"/>
<keyword evidence="2 4" id="KW-0689">Ribosomal protein</keyword>
<dbReference type="AlphaFoldDB" id="A2DDV8"/>
<evidence type="ECO:0000256" key="1">
    <source>
        <dbReference type="ARBA" id="ARBA00007320"/>
    </source>
</evidence>
<dbReference type="OMA" id="WGRVGQH"/>
<dbReference type="GO" id="GO:0006412">
    <property type="term" value="P:translation"/>
    <property type="evidence" value="ECO:0007669"/>
    <property type="project" value="InterPro"/>
</dbReference>
<dbReference type="VEuPathDB" id="TrichDB:TVAG_199230"/>
<keyword evidence="3 4" id="KW-0687">Ribonucleoprotein</keyword>
<dbReference type="InterPro" id="IPR001196">
    <property type="entry name" value="Ribosomal_uL15_CS"/>
</dbReference>
<evidence type="ECO:0000259" key="5">
    <source>
        <dbReference type="Pfam" id="PF00828"/>
    </source>
</evidence>
<dbReference type="OrthoDB" id="61900at2759"/>
<dbReference type="InterPro" id="IPR030878">
    <property type="entry name" value="Ribosomal_uL15"/>
</dbReference>
<evidence type="ECO:0000313" key="7">
    <source>
        <dbReference type="Proteomes" id="UP000001542"/>
    </source>
</evidence>
<dbReference type="GO" id="GO:0022625">
    <property type="term" value="C:cytosolic large ribosomal subunit"/>
    <property type="evidence" value="ECO:0000318"/>
    <property type="project" value="GO_Central"/>
</dbReference>
<dbReference type="PANTHER" id="PTHR11721:SF3">
    <property type="entry name" value="LARGE RIBOSOMAL SUBUNIT PROTEIN UL15"/>
    <property type="match status" value="1"/>
</dbReference>
<evidence type="ECO:0000256" key="2">
    <source>
        <dbReference type="ARBA" id="ARBA00022980"/>
    </source>
</evidence>
<dbReference type="VEuPathDB" id="TrichDB:TVAGG3_0999750"/>
<evidence type="ECO:0000256" key="3">
    <source>
        <dbReference type="ARBA" id="ARBA00023274"/>
    </source>
</evidence>
<dbReference type="KEGG" id="tva:5467032"/>
<accession>A2DDV8</accession>
<dbReference type="Proteomes" id="UP000001542">
    <property type="component" value="Unassembled WGS sequence"/>
</dbReference>
<protein>
    <recommendedName>
        <fullName evidence="5">Large ribosomal subunit protein uL15/eL18 domain-containing protein</fullName>
    </recommendedName>
</protein>